<sequence>MLDRIRSTRGDSGTGDSRGGRLSRSLSGTNLARAGDYNQRTVLQAIRLAPGITRVEIAEQTGLTAPTIANITSRLVDLDLIRVTGRRQGGRGQPALRLEVAPDGAFSIGLNIDRDHLSLVVVDLAGSVRSRVTREHAWPLPGDVVAFVRDELAPALEAGGVDRSRVLGAGVALPDELGRIALPHRPATYDQWLDIDPAELLAPVLPWPIHTDNDAAAAALGEAEYGTAFNNPSFVYLLVSAGLGGGVVVDRSYHRGANARSGEIGLMPDPTSDRPGAMVQDTVSLSALLDRLGDVGFTVGVEQLADLNGAAAAVVDQWLADAVRSLVQPLIAINCLINPDAVLIGGRLPLPLIERLAADLNRELENVPLPARAPVMPADMAQDAPAIGAAILPLLAHLLPSDAILIQAGR</sequence>
<dbReference type="SUPFAM" id="SSF46785">
    <property type="entry name" value="Winged helix' DNA-binding domain"/>
    <property type="match status" value="1"/>
</dbReference>
<proteinExistence type="inferred from homology"/>
<dbReference type="Pfam" id="PF13412">
    <property type="entry name" value="HTH_24"/>
    <property type="match status" value="1"/>
</dbReference>
<evidence type="ECO:0000313" key="4">
    <source>
        <dbReference type="EMBL" id="MBB5716289.1"/>
    </source>
</evidence>
<feature type="region of interest" description="Disordered" evidence="2">
    <location>
        <begin position="1"/>
        <end position="26"/>
    </location>
</feature>
<accession>A0A7W9BFI3</accession>
<dbReference type="GO" id="GO:0016301">
    <property type="term" value="F:kinase activity"/>
    <property type="evidence" value="ECO:0007669"/>
    <property type="project" value="UniProtKB-KW"/>
</dbReference>
<dbReference type="PANTHER" id="PTHR18964">
    <property type="entry name" value="ROK (REPRESSOR, ORF, KINASE) FAMILY"/>
    <property type="match status" value="1"/>
</dbReference>
<dbReference type="RefSeq" id="WP_184059439.1">
    <property type="nucleotide sequence ID" value="NZ_JACIJK010000010.1"/>
</dbReference>
<evidence type="ECO:0000256" key="2">
    <source>
        <dbReference type="SAM" id="MobiDB-lite"/>
    </source>
</evidence>
<dbReference type="EMBL" id="JACIJK010000010">
    <property type="protein sequence ID" value="MBB5716289.1"/>
    <property type="molecule type" value="Genomic_DNA"/>
</dbReference>
<protein>
    <submittedName>
        <fullName evidence="4">Putative NBD/HSP70 family sugar kinase</fullName>
    </submittedName>
</protein>
<organism evidence="4 5">
    <name type="scientific">Sphingomonas aerophila</name>
    <dbReference type="NCBI Taxonomy" id="1344948"/>
    <lineage>
        <taxon>Bacteria</taxon>
        <taxon>Pseudomonadati</taxon>
        <taxon>Pseudomonadota</taxon>
        <taxon>Alphaproteobacteria</taxon>
        <taxon>Sphingomonadales</taxon>
        <taxon>Sphingomonadaceae</taxon>
        <taxon>Sphingomonas</taxon>
    </lineage>
</organism>
<dbReference type="Pfam" id="PF00480">
    <property type="entry name" value="ROK"/>
    <property type="match status" value="1"/>
</dbReference>
<dbReference type="PROSITE" id="PS50943">
    <property type="entry name" value="HTH_CROC1"/>
    <property type="match status" value="1"/>
</dbReference>
<dbReference type="Gene3D" id="1.10.10.10">
    <property type="entry name" value="Winged helix-like DNA-binding domain superfamily/Winged helix DNA-binding domain"/>
    <property type="match status" value="1"/>
</dbReference>
<comment type="similarity">
    <text evidence="1">Belongs to the ROK (NagC/XylR) family.</text>
</comment>
<dbReference type="InterPro" id="IPR036388">
    <property type="entry name" value="WH-like_DNA-bd_sf"/>
</dbReference>
<dbReference type="InterPro" id="IPR000600">
    <property type="entry name" value="ROK"/>
</dbReference>
<dbReference type="InterPro" id="IPR036390">
    <property type="entry name" value="WH_DNA-bd_sf"/>
</dbReference>
<dbReference type="SUPFAM" id="SSF53067">
    <property type="entry name" value="Actin-like ATPase domain"/>
    <property type="match status" value="1"/>
</dbReference>
<reference evidence="4 5" key="1">
    <citation type="submission" date="2020-08" db="EMBL/GenBank/DDBJ databases">
        <title>Genomic Encyclopedia of Type Strains, Phase IV (KMG-IV): sequencing the most valuable type-strain genomes for metagenomic binning, comparative biology and taxonomic classification.</title>
        <authorList>
            <person name="Goeker M."/>
        </authorList>
    </citation>
    <scope>NUCLEOTIDE SEQUENCE [LARGE SCALE GENOMIC DNA]</scope>
    <source>
        <strain evidence="4 5">DSM 100044</strain>
    </source>
</reference>
<gene>
    <name evidence="4" type="ORF">FHS94_003152</name>
</gene>
<keyword evidence="5" id="KW-1185">Reference proteome</keyword>
<dbReference type="Proteomes" id="UP000546200">
    <property type="component" value="Unassembled WGS sequence"/>
</dbReference>
<dbReference type="Gene3D" id="3.30.420.40">
    <property type="match status" value="2"/>
</dbReference>
<dbReference type="PANTHER" id="PTHR18964:SF149">
    <property type="entry name" value="BIFUNCTIONAL UDP-N-ACETYLGLUCOSAMINE 2-EPIMERASE_N-ACETYLMANNOSAMINE KINASE"/>
    <property type="match status" value="1"/>
</dbReference>
<feature type="domain" description="HTH cro/C1-type" evidence="3">
    <location>
        <begin position="43"/>
        <end position="71"/>
    </location>
</feature>
<keyword evidence="4" id="KW-0418">Kinase</keyword>
<name>A0A7W9BFI3_9SPHN</name>
<dbReference type="AlphaFoldDB" id="A0A7W9BFI3"/>
<dbReference type="InterPro" id="IPR043129">
    <property type="entry name" value="ATPase_NBD"/>
</dbReference>
<dbReference type="InterPro" id="IPR001387">
    <property type="entry name" value="Cro/C1-type_HTH"/>
</dbReference>
<comment type="caution">
    <text evidence="4">The sequence shown here is derived from an EMBL/GenBank/DDBJ whole genome shotgun (WGS) entry which is preliminary data.</text>
</comment>
<evidence type="ECO:0000313" key="5">
    <source>
        <dbReference type="Proteomes" id="UP000546200"/>
    </source>
</evidence>
<evidence type="ECO:0000256" key="1">
    <source>
        <dbReference type="ARBA" id="ARBA00006479"/>
    </source>
</evidence>
<evidence type="ECO:0000259" key="3">
    <source>
        <dbReference type="PROSITE" id="PS50943"/>
    </source>
</evidence>
<keyword evidence="4" id="KW-0808">Transferase</keyword>